<evidence type="ECO:0000259" key="7">
    <source>
        <dbReference type="Pfam" id="PF13193"/>
    </source>
</evidence>
<comment type="caution">
    <text evidence="8">The sequence shown here is derived from an EMBL/GenBank/DDBJ whole genome shotgun (WGS) entry which is preliminary data.</text>
</comment>
<dbReference type="AlphaFoldDB" id="L8JSR7"/>
<sequence length="496" mass="55976">MYTKDWLSKWAIYNPDKIAIEEYETERNLTYSYLNTNAIKLVALLRAWNVTKGDRVLVVAEHSLELVTLFGAAQKCGIIIVPVNYRLAPAEIDFLIENCSPALILHDRQFLQKVALLKNARSIHTEILEDLSALIEKIAIKETEPVSLREDDPLFILYTSGTTGFPKGAIYTYKMLFWNSLNTTMSLALTPNDHTINCMPAFHTGGWNVLLTPMLHRGATVGIVKKFDAEHLLNLLDQQQSTVFMGVPTMLKMMMDAPAFDKVKLEKLRYFIVGGEALPHPVIKRWHNKGISIRQGYGLTEVGPNLTSLHQEDAERKLGSIGKPNFYVEAALFDENMQEVRPGEIGEFCLRGEVVTPGYWQNEEATREAISDGWFRTGDLMEKDDEGYLYVVDRKKCMFISGGENVYPAEVERVLISAEGVSEVAVVGVPDDKWGEVGKAYIVIKEGYKTDGIQSFCCDKLAKFKIPKYFVTIDELPKNDSGKIDRKALKTLHYES</sequence>
<feature type="domain" description="AMP-binding enzyme C-terminal" evidence="7">
    <location>
        <begin position="410"/>
        <end position="483"/>
    </location>
</feature>
<keyword evidence="5" id="KW-0067">ATP-binding</keyword>
<evidence type="ECO:0000256" key="1">
    <source>
        <dbReference type="ARBA" id="ARBA00006432"/>
    </source>
</evidence>
<dbReference type="FunFam" id="3.30.300.30:FF:000008">
    <property type="entry name" value="2,3-dihydroxybenzoate-AMP ligase"/>
    <property type="match status" value="1"/>
</dbReference>
<dbReference type="InterPro" id="IPR020845">
    <property type="entry name" value="AMP-binding_CS"/>
</dbReference>
<dbReference type="SUPFAM" id="SSF56801">
    <property type="entry name" value="Acetyl-CoA synthetase-like"/>
    <property type="match status" value="1"/>
</dbReference>
<gene>
    <name evidence="8" type="ORF">C900_03520</name>
</gene>
<dbReference type="GO" id="GO:0008756">
    <property type="term" value="F:o-succinylbenzoate-CoA ligase activity"/>
    <property type="evidence" value="ECO:0007669"/>
    <property type="project" value="InterPro"/>
</dbReference>
<evidence type="ECO:0000313" key="8">
    <source>
        <dbReference type="EMBL" id="ELR70539.1"/>
    </source>
</evidence>
<dbReference type="RefSeq" id="WP_009580896.1">
    <property type="nucleotide sequence ID" value="NZ_AMZN01000051.1"/>
</dbReference>
<organism evidence="8 9">
    <name type="scientific">Fulvivirga imtechensis AK7</name>
    <dbReference type="NCBI Taxonomy" id="1237149"/>
    <lineage>
        <taxon>Bacteria</taxon>
        <taxon>Pseudomonadati</taxon>
        <taxon>Bacteroidota</taxon>
        <taxon>Cytophagia</taxon>
        <taxon>Cytophagales</taxon>
        <taxon>Fulvivirgaceae</taxon>
        <taxon>Fulvivirga</taxon>
    </lineage>
</organism>
<dbReference type="GO" id="GO:0005524">
    <property type="term" value="F:ATP binding"/>
    <property type="evidence" value="ECO:0007669"/>
    <property type="project" value="UniProtKB-KW"/>
</dbReference>
<dbReference type="EMBL" id="AMZN01000051">
    <property type="protein sequence ID" value="ELR70539.1"/>
    <property type="molecule type" value="Genomic_DNA"/>
</dbReference>
<keyword evidence="4" id="KW-0547">Nucleotide-binding</keyword>
<dbReference type="InterPro" id="IPR042099">
    <property type="entry name" value="ANL_N_sf"/>
</dbReference>
<keyword evidence="3 8" id="KW-0436">Ligase</keyword>
<feature type="domain" description="AMP-dependent synthetase/ligase" evidence="6">
    <location>
        <begin position="10"/>
        <end position="360"/>
    </location>
</feature>
<dbReference type="Pfam" id="PF00501">
    <property type="entry name" value="AMP-binding"/>
    <property type="match status" value="1"/>
</dbReference>
<dbReference type="Gene3D" id="3.40.50.12780">
    <property type="entry name" value="N-terminal domain of ligase-like"/>
    <property type="match status" value="1"/>
</dbReference>
<evidence type="ECO:0000256" key="4">
    <source>
        <dbReference type="ARBA" id="ARBA00022741"/>
    </source>
</evidence>
<dbReference type="NCBIfam" id="TIGR01923">
    <property type="entry name" value="menE"/>
    <property type="match status" value="1"/>
</dbReference>
<dbReference type="OrthoDB" id="9778383at2"/>
<protein>
    <submittedName>
        <fullName evidence="8">Long-chain-fatty-acid--CoA ligase</fullName>
    </submittedName>
</protein>
<evidence type="ECO:0000256" key="5">
    <source>
        <dbReference type="ARBA" id="ARBA00022840"/>
    </source>
</evidence>
<dbReference type="InterPro" id="IPR010192">
    <property type="entry name" value="MenE"/>
</dbReference>
<dbReference type="GO" id="GO:0009234">
    <property type="term" value="P:menaquinone biosynthetic process"/>
    <property type="evidence" value="ECO:0007669"/>
    <property type="project" value="UniProtKB-KW"/>
</dbReference>
<reference evidence="8 9" key="1">
    <citation type="submission" date="2012-12" db="EMBL/GenBank/DDBJ databases">
        <title>Genome assembly of Fulvivirga imtechensis AK7.</title>
        <authorList>
            <person name="Nupur N."/>
            <person name="Khatri I."/>
            <person name="Kumar R."/>
            <person name="Subramanian S."/>
            <person name="Pinnaka A."/>
        </authorList>
    </citation>
    <scope>NUCLEOTIDE SEQUENCE [LARGE SCALE GENOMIC DNA]</scope>
    <source>
        <strain evidence="8 9">AK7</strain>
    </source>
</reference>
<name>L8JSR7_9BACT</name>
<dbReference type="PANTHER" id="PTHR43201:SF5">
    <property type="entry name" value="MEDIUM-CHAIN ACYL-COA LIGASE ACSF2, MITOCHONDRIAL"/>
    <property type="match status" value="1"/>
</dbReference>
<dbReference type="Proteomes" id="UP000011135">
    <property type="component" value="Unassembled WGS sequence"/>
</dbReference>
<dbReference type="InterPro" id="IPR025110">
    <property type="entry name" value="AMP-bd_C"/>
</dbReference>
<dbReference type="eggNOG" id="COG0318">
    <property type="taxonomic scope" value="Bacteria"/>
</dbReference>
<keyword evidence="9" id="KW-1185">Reference proteome</keyword>
<dbReference type="Pfam" id="PF13193">
    <property type="entry name" value="AMP-binding_C"/>
    <property type="match status" value="1"/>
</dbReference>
<evidence type="ECO:0000256" key="3">
    <source>
        <dbReference type="ARBA" id="ARBA00022598"/>
    </source>
</evidence>
<dbReference type="PANTHER" id="PTHR43201">
    <property type="entry name" value="ACYL-COA SYNTHETASE"/>
    <property type="match status" value="1"/>
</dbReference>
<evidence type="ECO:0000259" key="6">
    <source>
        <dbReference type="Pfam" id="PF00501"/>
    </source>
</evidence>
<dbReference type="InterPro" id="IPR000873">
    <property type="entry name" value="AMP-dep_synth/lig_dom"/>
</dbReference>
<dbReference type="GO" id="GO:0006631">
    <property type="term" value="P:fatty acid metabolic process"/>
    <property type="evidence" value="ECO:0007669"/>
    <property type="project" value="TreeGrafter"/>
</dbReference>
<proteinExistence type="inferred from homology"/>
<dbReference type="PATRIC" id="fig|1237149.3.peg.3282"/>
<dbReference type="Gene3D" id="3.30.300.30">
    <property type="match status" value="1"/>
</dbReference>
<comment type="similarity">
    <text evidence="1">Belongs to the ATP-dependent AMP-binding enzyme family.</text>
</comment>
<evidence type="ECO:0000313" key="9">
    <source>
        <dbReference type="Proteomes" id="UP000011135"/>
    </source>
</evidence>
<dbReference type="PROSITE" id="PS00455">
    <property type="entry name" value="AMP_BINDING"/>
    <property type="match status" value="1"/>
</dbReference>
<evidence type="ECO:0000256" key="2">
    <source>
        <dbReference type="ARBA" id="ARBA00022428"/>
    </source>
</evidence>
<dbReference type="InterPro" id="IPR045851">
    <property type="entry name" value="AMP-bd_C_sf"/>
</dbReference>
<accession>L8JSR7</accession>
<dbReference type="GO" id="GO:0031956">
    <property type="term" value="F:medium-chain fatty acid-CoA ligase activity"/>
    <property type="evidence" value="ECO:0007669"/>
    <property type="project" value="TreeGrafter"/>
</dbReference>
<dbReference type="STRING" id="1237149.C900_03520"/>
<keyword evidence="2" id="KW-0474">Menaquinone biosynthesis</keyword>